<gene>
    <name evidence="1" type="ORF">LTS18_005929</name>
</gene>
<evidence type="ECO:0000313" key="1">
    <source>
        <dbReference type="EMBL" id="KAK3081510.1"/>
    </source>
</evidence>
<name>A0ACC3DXV7_9PEZI</name>
<comment type="caution">
    <text evidence="1">The sequence shown here is derived from an EMBL/GenBank/DDBJ whole genome shotgun (WGS) entry which is preliminary data.</text>
</comment>
<organism evidence="1 2">
    <name type="scientific">Coniosporium uncinatum</name>
    <dbReference type="NCBI Taxonomy" id="93489"/>
    <lineage>
        <taxon>Eukaryota</taxon>
        <taxon>Fungi</taxon>
        <taxon>Dikarya</taxon>
        <taxon>Ascomycota</taxon>
        <taxon>Pezizomycotina</taxon>
        <taxon>Dothideomycetes</taxon>
        <taxon>Dothideomycetes incertae sedis</taxon>
        <taxon>Coniosporium</taxon>
    </lineage>
</organism>
<accession>A0ACC3DXV7</accession>
<keyword evidence="2" id="KW-1185">Reference proteome</keyword>
<dbReference type="EMBL" id="JAWDJW010000143">
    <property type="protein sequence ID" value="KAK3081510.1"/>
    <property type="molecule type" value="Genomic_DNA"/>
</dbReference>
<sequence length="159" mass="18045">MVLLCPLIIFAFIFINVKGCKALTYWIDGSCGPREPGRTGSPWLTDEVVKEAISMGQLAYDGVTQQPLSRHVLYAIVTLFKRPWQHPDVQREILKPLDTIQGGIKSFVPIEDRHLSNLRIYCDNDEKTEYSRWQLVPDAEDGPDANSQDLLTDKNGKTR</sequence>
<reference evidence="1" key="1">
    <citation type="submission" date="2024-09" db="EMBL/GenBank/DDBJ databases">
        <title>Black Yeasts Isolated from many extreme environments.</title>
        <authorList>
            <person name="Coleine C."/>
            <person name="Stajich J.E."/>
            <person name="Selbmann L."/>
        </authorList>
    </citation>
    <scope>NUCLEOTIDE SEQUENCE</scope>
    <source>
        <strain evidence="1">CCFEE 5737</strain>
    </source>
</reference>
<protein>
    <submittedName>
        <fullName evidence="1">Uncharacterized protein</fullName>
    </submittedName>
</protein>
<dbReference type="Proteomes" id="UP001186974">
    <property type="component" value="Unassembled WGS sequence"/>
</dbReference>
<evidence type="ECO:0000313" key="2">
    <source>
        <dbReference type="Proteomes" id="UP001186974"/>
    </source>
</evidence>
<proteinExistence type="predicted"/>